<evidence type="ECO:0000256" key="3">
    <source>
        <dbReference type="ARBA" id="ARBA00023274"/>
    </source>
</evidence>
<dbReference type="GO" id="GO:0003735">
    <property type="term" value="F:structural constituent of ribosome"/>
    <property type="evidence" value="ECO:0007669"/>
    <property type="project" value="InterPro"/>
</dbReference>
<dbReference type="Proteomes" id="UP000287701">
    <property type="component" value="Chromosome"/>
</dbReference>
<evidence type="ECO:0000256" key="2">
    <source>
        <dbReference type="ARBA" id="ARBA00022980"/>
    </source>
</evidence>
<feature type="region of interest" description="Disordered" evidence="6">
    <location>
        <begin position="44"/>
        <end position="77"/>
    </location>
</feature>
<dbReference type="GO" id="GO:0019843">
    <property type="term" value="F:rRNA binding"/>
    <property type="evidence" value="ECO:0007669"/>
    <property type="project" value="UniProtKB-UniRule"/>
</dbReference>
<dbReference type="Gene3D" id="3.40.1370.10">
    <property type="match status" value="1"/>
</dbReference>
<dbReference type="InterPro" id="IPR013005">
    <property type="entry name" value="Ribosomal_uL4-like"/>
</dbReference>
<dbReference type="SUPFAM" id="SSF52166">
    <property type="entry name" value="Ribosomal protein L4"/>
    <property type="match status" value="1"/>
</dbReference>
<keyword evidence="2 5" id="KW-0689">Ribosomal protein</keyword>
<keyword evidence="5" id="KW-0694">RNA-binding</keyword>
<dbReference type="Pfam" id="PF00573">
    <property type="entry name" value="Ribosomal_L4"/>
    <property type="match status" value="1"/>
</dbReference>
<organism evidence="7 8">
    <name type="scientific">Ornithobacterium rhinotracheale</name>
    <dbReference type="NCBI Taxonomy" id="28251"/>
    <lineage>
        <taxon>Bacteria</taxon>
        <taxon>Pseudomonadati</taxon>
        <taxon>Bacteroidota</taxon>
        <taxon>Flavobacteriia</taxon>
        <taxon>Flavobacteriales</taxon>
        <taxon>Weeksellaceae</taxon>
        <taxon>Ornithobacterium</taxon>
    </lineage>
</organism>
<reference evidence="7 8" key="1">
    <citation type="submission" date="2019-01" db="EMBL/GenBank/DDBJ databases">
        <title>Whole Genome of Ornithobacterium rhinotracheale FARPER-174b.</title>
        <authorList>
            <person name="Tataje-Lavanda L.A."/>
            <person name="Montalvan A."/>
            <person name="Montesinos R."/>
            <person name="Zimic M."/>
            <person name="Fernandez-Sanchez M."/>
            <person name="Fernandez-Diaz M."/>
        </authorList>
    </citation>
    <scope>NUCLEOTIDE SEQUENCE [LARGE SCALE GENOMIC DNA]</scope>
    <source>
        <strain evidence="7 8">FARPER-174b</strain>
    </source>
</reference>
<sequence>MEVVVLDKLGKETAKKIQLDDAIFGIEPSEHTVYLDIKQHLANKRQGTHKAKERSEVAGSTRKIKRQKGTGGARAGDIKNPLFKGGGRVFGPRPRNYGFKLNRSQKRVAKKSVLSQKVLDNALKVVEDINFEAPKTKNFNELLSNLSLSNKKSLFVLGEPNKFVYLSSRNLQNVKVVNFSELTTYDIVNAAELVLFESSVEKIQENLRK</sequence>
<dbReference type="InterPro" id="IPR002136">
    <property type="entry name" value="Ribosomal_uL4"/>
</dbReference>
<gene>
    <name evidence="5 7" type="primary">rplD</name>
    <name evidence="7" type="ORF">EQP59_09030</name>
</gene>
<dbReference type="GO" id="GO:1990904">
    <property type="term" value="C:ribonucleoprotein complex"/>
    <property type="evidence" value="ECO:0007669"/>
    <property type="project" value="UniProtKB-KW"/>
</dbReference>
<dbReference type="GO" id="GO:0005840">
    <property type="term" value="C:ribosome"/>
    <property type="evidence" value="ECO:0007669"/>
    <property type="project" value="UniProtKB-KW"/>
</dbReference>
<dbReference type="OrthoDB" id="9803201at2"/>
<accession>A0A3R5YWY6</accession>
<dbReference type="PANTHER" id="PTHR10746">
    <property type="entry name" value="50S RIBOSOMAL PROTEIN L4"/>
    <property type="match status" value="1"/>
</dbReference>
<comment type="similarity">
    <text evidence="1 5">Belongs to the universal ribosomal protein uL4 family.</text>
</comment>
<dbReference type="InterPro" id="IPR023574">
    <property type="entry name" value="Ribosomal_uL4_dom_sf"/>
</dbReference>
<name>A0A3R5YWY6_ORNRH</name>
<dbReference type="GO" id="GO:0006412">
    <property type="term" value="P:translation"/>
    <property type="evidence" value="ECO:0007669"/>
    <property type="project" value="UniProtKB-UniRule"/>
</dbReference>
<evidence type="ECO:0000256" key="5">
    <source>
        <dbReference type="HAMAP-Rule" id="MF_01328"/>
    </source>
</evidence>
<dbReference type="HAMAP" id="MF_01328_B">
    <property type="entry name" value="Ribosomal_uL4_B"/>
    <property type="match status" value="1"/>
</dbReference>
<proteinExistence type="inferred from homology"/>
<comment type="function">
    <text evidence="5">Forms part of the polypeptide exit tunnel.</text>
</comment>
<dbReference type="PANTHER" id="PTHR10746:SF6">
    <property type="entry name" value="LARGE RIBOSOMAL SUBUNIT PROTEIN UL4M"/>
    <property type="match status" value="1"/>
</dbReference>
<evidence type="ECO:0000313" key="7">
    <source>
        <dbReference type="EMBL" id="QAR31472.1"/>
    </source>
</evidence>
<evidence type="ECO:0000313" key="8">
    <source>
        <dbReference type="Proteomes" id="UP000287701"/>
    </source>
</evidence>
<comment type="subunit">
    <text evidence="5">Part of the 50S ribosomal subunit.</text>
</comment>
<evidence type="ECO:0000256" key="6">
    <source>
        <dbReference type="SAM" id="MobiDB-lite"/>
    </source>
</evidence>
<keyword evidence="3 5" id="KW-0687">Ribonucleoprotein</keyword>
<keyword evidence="5" id="KW-0699">rRNA-binding</keyword>
<evidence type="ECO:0000256" key="4">
    <source>
        <dbReference type="ARBA" id="ARBA00035244"/>
    </source>
</evidence>
<comment type="function">
    <text evidence="5">One of the primary rRNA binding proteins, this protein initially binds near the 5'-end of the 23S rRNA. It is important during the early stages of 50S assembly. It makes multiple contacts with different domains of the 23S rRNA in the assembled 50S subunit and ribosome.</text>
</comment>
<dbReference type="NCBIfam" id="TIGR03953">
    <property type="entry name" value="rplD_bact"/>
    <property type="match status" value="1"/>
</dbReference>
<dbReference type="RefSeq" id="WP_128501896.1">
    <property type="nucleotide sequence ID" value="NZ_CP035107.1"/>
</dbReference>
<dbReference type="AlphaFoldDB" id="A0A3R5YWY6"/>
<protein>
    <recommendedName>
        <fullName evidence="4 5">Large ribosomal subunit protein uL4</fullName>
    </recommendedName>
</protein>
<dbReference type="EMBL" id="CP035107">
    <property type="protein sequence ID" value="QAR31472.1"/>
    <property type="molecule type" value="Genomic_DNA"/>
</dbReference>
<evidence type="ECO:0000256" key="1">
    <source>
        <dbReference type="ARBA" id="ARBA00010528"/>
    </source>
</evidence>